<comment type="similarity">
    <text evidence="1">Belongs to the helicase family. UvrD subfamily.</text>
</comment>
<dbReference type="Gene3D" id="1.10.486.10">
    <property type="entry name" value="PCRA, domain 4"/>
    <property type="match status" value="1"/>
</dbReference>
<protein>
    <recommendedName>
        <fullName evidence="13">DNA 3'-5' helicase</fullName>
        <ecNumber evidence="13">5.6.2.4</ecNumber>
    </recommendedName>
</protein>
<dbReference type="Pfam" id="PF12705">
    <property type="entry name" value="PDDEXK_1"/>
    <property type="match status" value="1"/>
</dbReference>
<feature type="region of interest" description="Disordered" evidence="16">
    <location>
        <begin position="319"/>
        <end position="338"/>
    </location>
</feature>
<dbReference type="InterPro" id="IPR000212">
    <property type="entry name" value="DNA_helicase_UvrD/REP"/>
</dbReference>
<dbReference type="Proteomes" id="UP001164965">
    <property type="component" value="Chromosome"/>
</dbReference>
<keyword evidence="20" id="KW-1185">Reference proteome</keyword>
<dbReference type="Pfam" id="PF13361">
    <property type="entry name" value="UvrD_C"/>
    <property type="match status" value="1"/>
</dbReference>
<keyword evidence="11" id="KW-0413">Isomerase</keyword>
<keyword evidence="10" id="KW-0234">DNA repair</keyword>
<keyword evidence="4" id="KW-0227">DNA damage</keyword>
<dbReference type="GO" id="GO:0004386">
    <property type="term" value="F:helicase activity"/>
    <property type="evidence" value="ECO:0007669"/>
    <property type="project" value="UniProtKB-KW"/>
</dbReference>
<keyword evidence="3 15" id="KW-0547">Nucleotide-binding</keyword>
<sequence length="1066" mass="111507">MDAAPAGGAGWDPVQVLGGPGTGKTALLVDVAVSRLRSASTGPESVLVLTAGSRAAREVRRQVTAGLTGGGAATGTRTVREPLVRTVHSYAFAVLRVQAARHGNPPPRLVTGPEQDVVVRELLRGDVLDGAQHWPESLRPALGLTGFASELRDLLLRATERGQGPEDLVRLGRLHRRPEWVAAGRFGLQYEQSALLRSSVGMEAPQASAPAVDAAGLISAALDALAGDVALLAAERDRVRHLLVDDAQHLDAGAAQLVALLGTGAEETVVAGDPDQAVFGFRGADPAFLTGLEGRRVLLRTTHRCAPAVARAVASVSERLAGRGPQRGPEPVAGASEPGSVDVRLLGTVAQEASTVADTLRRAHLVDGVGWGEMAVVVRSSARSLPPLRRALLAAGVPMTVPAAELPLGRQHAVTGFLLALRALTADPDDEAAFDTESALALLSSPLGRADPVSLRRLQRGLRRVELAAGGVRDSAGLVRQLLLEPGSVRGRGGADDPLRGLTDAELEPLHRVRRALAAARVPLGARLGVEEVLWELWRSSGLERRWVDAADRGGSSGAQADRDLDAVVALFDAVARYVDRLPRATVGGFVSYLADQEIAGDARSDRAEGEAAVTVLTAHSAAGRQWRVVVVAGVQEGLWPSVRSRGSLLGVEQLVEVLSGGPGPELDGVVSRTAPLLADERRLFLLACSRASERLLVTAVQSAAGDAELMPSRFLDELVPSVGSTEREPVAASAAPRGLVLGELVADLRAAVCDPAAAHGRRELAAGQLARLAAAGVPGAHPDQWYGVPGPSTDVALWDPSDGPVSVSPSTVELLGACPLRWLLERHGGQDGSAASAVAGTLVHTLVQAIAGRTPAETVDAELARTWASVDLGAPWFAEHELERTRAMLGSFRTWWERTRTELTEVATEVGVDTQLRGEVDGAAVTARVRGRIDRLERDQLGRLVVVDVKTGKTPVSKEAAANHAQLATYQLAAAEGGVEEHPEPAALGGARLVYVAKNGRDGATERLQPAPDDAVLAQWRQDVLVAAAATRGPSFAATVNDGCDHCPVRSACPAQDSGRQVTQP</sequence>
<keyword evidence="8 15" id="KW-0067">ATP-binding</keyword>
<dbReference type="InterPro" id="IPR013986">
    <property type="entry name" value="DExx_box_DNA_helicase_dom_sf"/>
</dbReference>
<comment type="catalytic activity">
    <reaction evidence="14">
        <text>ATP + H2O = ADP + phosphate + H(+)</text>
        <dbReference type="Rhea" id="RHEA:13065"/>
        <dbReference type="ChEBI" id="CHEBI:15377"/>
        <dbReference type="ChEBI" id="CHEBI:15378"/>
        <dbReference type="ChEBI" id="CHEBI:30616"/>
        <dbReference type="ChEBI" id="CHEBI:43474"/>
        <dbReference type="ChEBI" id="CHEBI:456216"/>
        <dbReference type="EC" id="5.6.2.4"/>
    </reaction>
</comment>
<feature type="domain" description="UvrD-like helicase C-terminal" evidence="18">
    <location>
        <begin position="307"/>
        <end position="624"/>
    </location>
</feature>
<evidence type="ECO:0000259" key="17">
    <source>
        <dbReference type="PROSITE" id="PS51198"/>
    </source>
</evidence>
<evidence type="ECO:0000256" key="3">
    <source>
        <dbReference type="ARBA" id="ARBA00022741"/>
    </source>
</evidence>
<evidence type="ECO:0000256" key="2">
    <source>
        <dbReference type="ARBA" id="ARBA00022722"/>
    </source>
</evidence>
<keyword evidence="9" id="KW-0238">DNA-binding</keyword>
<dbReference type="PANTHER" id="PTHR11070:SF59">
    <property type="entry name" value="DNA 3'-5' HELICASE"/>
    <property type="match status" value="1"/>
</dbReference>
<evidence type="ECO:0000256" key="14">
    <source>
        <dbReference type="ARBA" id="ARBA00048988"/>
    </source>
</evidence>
<evidence type="ECO:0000256" key="9">
    <source>
        <dbReference type="ARBA" id="ARBA00023125"/>
    </source>
</evidence>
<evidence type="ECO:0000256" key="10">
    <source>
        <dbReference type="ARBA" id="ARBA00023204"/>
    </source>
</evidence>
<dbReference type="PANTHER" id="PTHR11070">
    <property type="entry name" value="UVRD / RECB / PCRA DNA HELICASE FAMILY MEMBER"/>
    <property type="match status" value="1"/>
</dbReference>
<evidence type="ECO:0000256" key="5">
    <source>
        <dbReference type="ARBA" id="ARBA00022801"/>
    </source>
</evidence>
<dbReference type="PROSITE" id="PS51198">
    <property type="entry name" value="UVRD_HELICASE_ATP_BIND"/>
    <property type="match status" value="1"/>
</dbReference>
<evidence type="ECO:0000313" key="20">
    <source>
        <dbReference type="Proteomes" id="UP001164965"/>
    </source>
</evidence>
<keyword evidence="7" id="KW-0269">Exonuclease</keyword>
<name>A0ABY6P577_9NOCA</name>
<evidence type="ECO:0000256" key="4">
    <source>
        <dbReference type="ARBA" id="ARBA00022763"/>
    </source>
</evidence>
<dbReference type="InterPro" id="IPR011604">
    <property type="entry name" value="PDDEXK-like_dom_sf"/>
</dbReference>
<reference evidence="19" key="1">
    <citation type="submission" date="2022-10" db="EMBL/GenBank/DDBJ databases">
        <title>Rhodococcus sp.75.</title>
        <authorList>
            <person name="Sun M."/>
        </authorList>
    </citation>
    <scope>NUCLEOTIDE SEQUENCE</scope>
    <source>
        <strain evidence="19">75</strain>
    </source>
</reference>
<evidence type="ECO:0000256" key="13">
    <source>
        <dbReference type="ARBA" id="ARBA00034808"/>
    </source>
</evidence>
<evidence type="ECO:0000256" key="7">
    <source>
        <dbReference type="ARBA" id="ARBA00022839"/>
    </source>
</evidence>
<accession>A0ABY6P577</accession>
<dbReference type="Pfam" id="PF00580">
    <property type="entry name" value="UvrD-helicase"/>
    <property type="match status" value="1"/>
</dbReference>
<feature type="domain" description="UvrD-like helicase ATP-binding" evidence="17">
    <location>
        <begin position="1"/>
        <end position="306"/>
    </location>
</feature>
<comment type="catalytic activity">
    <reaction evidence="12">
        <text>Couples ATP hydrolysis with the unwinding of duplex DNA by translocating in the 3'-5' direction.</text>
        <dbReference type="EC" id="5.6.2.4"/>
    </reaction>
</comment>
<dbReference type="Gene3D" id="3.90.320.10">
    <property type="match status" value="1"/>
</dbReference>
<evidence type="ECO:0000313" key="19">
    <source>
        <dbReference type="EMBL" id="UZJ26644.1"/>
    </source>
</evidence>
<evidence type="ECO:0000256" key="6">
    <source>
        <dbReference type="ARBA" id="ARBA00022806"/>
    </source>
</evidence>
<dbReference type="InterPro" id="IPR027417">
    <property type="entry name" value="P-loop_NTPase"/>
</dbReference>
<evidence type="ECO:0000256" key="1">
    <source>
        <dbReference type="ARBA" id="ARBA00009922"/>
    </source>
</evidence>
<evidence type="ECO:0000259" key="18">
    <source>
        <dbReference type="PROSITE" id="PS51217"/>
    </source>
</evidence>
<keyword evidence="2" id="KW-0540">Nuclease</keyword>
<evidence type="ECO:0000256" key="15">
    <source>
        <dbReference type="PROSITE-ProRule" id="PRU00560"/>
    </source>
</evidence>
<dbReference type="EMBL" id="CP110615">
    <property type="protein sequence ID" value="UZJ26644.1"/>
    <property type="molecule type" value="Genomic_DNA"/>
</dbReference>
<keyword evidence="6 15" id="KW-0347">Helicase</keyword>
<dbReference type="InterPro" id="IPR014016">
    <property type="entry name" value="UvrD-like_ATP-bd"/>
</dbReference>
<dbReference type="PROSITE" id="PS51217">
    <property type="entry name" value="UVRD_HELICASE_CTER"/>
    <property type="match status" value="1"/>
</dbReference>
<proteinExistence type="inferred from homology"/>
<dbReference type="SUPFAM" id="SSF52540">
    <property type="entry name" value="P-loop containing nucleoside triphosphate hydrolases"/>
    <property type="match status" value="1"/>
</dbReference>
<gene>
    <name evidence="19" type="ORF">RHODO2019_12110</name>
</gene>
<organism evidence="19 20">
    <name type="scientific">Rhodococcus antarcticus</name>
    <dbReference type="NCBI Taxonomy" id="2987751"/>
    <lineage>
        <taxon>Bacteria</taxon>
        <taxon>Bacillati</taxon>
        <taxon>Actinomycetota</taxon>
        <taxon>Actinomycetes</taxon>
        <taxon>Mycobacteriales</taxon>
        <taxon>Nocardiaceae</taxon>
        <taxon>Rhodococcus</taxon>
    </lineage>
</organism>
<keyword evidence="5 15" id="KW-0378">Hydrolase</keyword>
<dbReference type="Gene3D" id="1.10.10.160">
    <property type="match status" value="1"/>
</dbReference>
<evidence type="ECO:0000256" key="11">
    <source>
        <dbReference type="ARBA" id="ARBA00023235"/>
    </source>
</evidence>
<evidence type="ECO:0000256" key="12">
    <source>
        <dbReference type="ARBA" id="ARBA00034617"/>
    </source>
</evidence>
<dbReference type="Gene3D" id="3.40.50.300">
    <property type="entry name" value="P-loop containing nucleotide triphosphate hydrolases"/>
    <property type="match status" value="2"/>
</dbReference>
<dbReference type="EC" id="5.6.2.4" evidence="13"/>
<evidence type="ECO:0000256" key="8">
    <source>
        <dbReference type="ARBA" id="ARBA00022840"/>
    </source>
</evidence>
<evidence type="ECO:0000256" key="16">
    <source>
        <dbReference type="SAM" id="MobiDB-lite"/>
    </source>
</evidence>
<dbReference type="InterPro" id="IPR014017">
    <property type="entry name" value="DNA_helicase_UvrD-like_C"/>
</dbReference>
<feature type="binding site" evidence="15">
    <location>
        <begin position="18"/>
        <end position="25"/>
    </location>
    <ligand>
        <name>ATP</name>
        <dbReference type="ChEBI" id="CHEBI:30616"/>
    </ligand>
</feature>
<dbReference type="InterPro" id="IPR038726">
    <property type="entry name" value="PDDEXK_AddAB-type"/>
</dbReference>